<comment type="caution">
    <text evidence="3">The sequence shown here is derived from an EMBL/GenBank/DDBJ whole genome shotgun (WGS) entry which is preliminary data.</text>
</comment>
<keyword evidence="2" id="KW-0812">Transmembrane</keyword>
<dbReference type="InterPro" id="IPR010131">
    <property type="entry name" value="MdtP/NodT-like"/>
</dbReference>
<dbReference type="Gene3D" id="2.20.200.10">
    <property type="entry name" value="Outer membrane efflux proteins (OEP)"/>
    <property type="match status" value="1"/>
</dbReference>
<protein>
    <submittedName>
        <fullName evidence="3">Efflux transporter outer membrane subunit</fullName>
    </submittedName>
</protein>
<dbReference type="GO" id="GO:0005886">
    <property type="term" value="C:plasma membrane"/>
    <property type="evidence" value="ECO:0007669"/>
    <property type="project" value="UniProtKB-SubCell"/>
</dbReference>
<keyword evidence="4" id="KW-1185">Reference proteome</keyword>
<keyword evidence="2" id="KW-1134">Transmembrane beta strand</keyword>
<keyword evidence="2" id="KW-0472">Membrane</keyword>
<dbReference type="GO" id="GO:0015562">
    <property type="term" value="F:efflux transmembrane transporter activity"/>
    <property type="evidence" value="ECO:0007669"/>
    <property type="project" value="InterPro"/>
</dbReference>
<comment type="subcellular location">
    <subcellularLocation>
        <location evidence="2">Cell membrane</location>
        <topology evidence="2">Lipid-anchor</topology>
    </subcellularLocation>
</comment>
<dbReference type="EMBL" id="JABXXR010000209">
    <property type="protein sequence ID" value="NVN41899.1"/>
    <property type="molecule type" value="Genomic_DNA"/>
</dbReference>
<dbReference type="PANTHER" id="PTHR30203">
    <property type="entry name" value="OUTER MEMBRANE CATION EFFLUX PROTEIN"/>
    <property type="match status" value="1"/>
</dbReference>
<dbReference type="PANTHER" id="PTHR30203:SF25">
    <property type="entry name" value="OUTER MEMBRANE PROTEIN-RELATED"/>
    <property type="match status" value="1"/>
</dbReference>
<dbReference type="RefSeq" id="WP_176614753.1">
    <property type="nucleotide sequence ID" value="NZ_JABXXR010000209.1"/>
</dbReference>
<dbReference type="Pfam" id="PF02321">
    <property type="entry name" value="OEP"/>
    <property type="match status" value="2"/>
</dbReference>
<name>A0A850PGW9_9PROT</name>
<dbReference type="Gene3D" id="1.20.1600.10">
    <property type="entry name" value="Outer membrane efflux proteins (OEP)"/>
    <property type="match status" value="1"/>
</dbReference>
<comment type="similarity">
    <text evidence="1 2">Belongs to the outer membrane factor (OMF) (TC 1.B.17) family.</text>
</comment>
<evidence type="ECO:0000313" key="3">
    <source>
        <dbReference type="EMBL" id="NVN41899.1"/>
    </source>
</evidence>
<proteinExistence type="inferred from homology"/>
<dbReference type="NCBIfam" id="TIGR01845">
    <property type="entry name" value="outer_NodT"/>
    <property type="match status" value="1"/>
</dbReference>
<accession>A0A850PGW9</accession>
<sequence>MRIMTSTRLRRTGLMLGAVLMLTDCTVGPNYQPDRMTLPSGFTEAEHDATADEIARANHEMTQWWAEFHDPMLNALVAKAISGNYDLQVAGQRILAERALHDEAVSAWYPQIDANTTNGDARYSINVDNWPIRPGNPQNRPGSSYLSYGVEATWEIDLFGRIRRSVEAQDRVFDQSIESRRAVLLAMLSELATDYVTLRATQLQLKIANDNIRVAQDALDLTNRLYVEGVGNTLQIAQAQAELDSQTAAREPLKTHISQLTHAIDVLLGQMPGTTEAQLKVYQDLPSVPGFPATLPSIVIANRPDIRMAERHYAEDTARVGVAVAQLYPNFVIPLSFNPNASAMYQLFEAGALSWKFLMMASVPLMHGGKYTAQIHAAQAMAEASRLTYRQTVLKAFKEVEDAMAAWHDDEEHNALLHRAAVDSATARDRAERLYGAGLIGFLDVLTTQRSTLNAQNLEALARLERLRDAIDLYTALGAGWRGVAVTNTTLPVSLESQNVLARAIRQ</sequence>
<evidence type="ECO:0000256" key="1">
    <source>
        <dbReference type="ARBA" id="ARBA00007613"/>
    </source>
</evidence>
<dbReference type="Proteomes" id="UP000585665">
    <property type="component" value="Unassembled WGS sequence"/>
</dbReference>
<reference evidence="3 4" key="1">
    <citation type="submission" date="2020-06" db="EMBL/GenBank/DDBJ databases">
        <title>Description of novel acetic acid bacteria.</title>
        <authorList>
            <person name="Sombolestani A."/>
        </authorList>
    </citation>
    <scope>NUCLEOTIDE SEQUENCE [LARGE SCALE GENOMIC DNA]</scope>
    <source>
        <strain evidence="3 4">LMG 27010</strain>
    </source>
</reference>
<organism evidence="3 4">
    <name type="scientific">Ameyamaea chiangmaiensis</name>
    <dbReference type="NCBI Taxonomy" id="442969"/>
    <lineage>
        <taxon>Bacteria</taxon>
        <taxon>Pseudomonadati</taxon>
        <taxon>Pseudomonadota</taxon>
        <taxon>Alphaproteobacteria</taxon>
        <taxon>Acetobacterales</taxon>
        <taxon>Acetobacteraceae</taxon>
        <taxon>Ameyamaea</taxon>
    </lineage>
</organism>
<dbReference type="AlphaFoldDB" id="A0A850PGW9"/>
<dbReference type="InterPro" id="IPR003423">
    <property type="entry name" value="OMP_efflux"/>
</dbReference>
<keyword evidence="2" id="KW-0449">Lipoprotein</keyword>
<dbReference type="SUPFAM" id="SSF56954">
    <property type="entry name" value="Outer membrane efflux proteins (OEP)"/>
    <property type="match status" value="1"/>
</dbReference>
<gene>
    <name evidence="3" type="ORF">HUK82_15225</name>
</gene>
<keyword evidence="2" id="KW-0564">Palmitate</keyword>
<evidence type="ECO:0000256" key="2">
    <source>
        <dbReference type="RuleBase" id="RU362097"/>
    </source>
</evidence>
<evidence type="ECO:0000313" key="4">
    <source>
        <dbReference type="Proteomes" id="UP000585665"/>
    </source>
</evidence>